<feature type="domain" description="HECT" evidence="4">
    <location>
        <begin position="517"/>
        <end position="843"/>
    </location>
</feature>
<dbReference type="CDD" id="cd08666">
    <property type="entry name" value="APC10-HECTD3"/>
    <property type="match status" value="1"/>
</dbReference>
<dbReference type="SUPFAM" id="SSF49785">
    <property type="entry name" value="Galactose-binding domain-like"/>
    <property type="match status" value="2"/>
</dbReference>
<protein>
    <submittedName>
        <fullName evidence="6">E3 ubiquitin-protein ligase HECTD3</fullName>
    </submittedName>
</protein>
<feature type="domain" description="DOC" evidence="5">
    <location>
        <begin position="203"/>
        <end position="383"/>
    </location>
</feature>
<sequence length="1716" mass="195340">MRAGGEAPHQVLGRLRFLLQCSECFRRARALPAALCYVPREVQYKICKDPAAAAAAAARSLLSVWDSPGPARGGKRAARATIEVRKGGCLRATGEEYCNSAGLWVKLSKEQLEEYRSGCDLEEGWVLVCKHADGGDRLVPVESTERIQRQQQLFGVDYKPVIRWEQVVDLTYSLRLGAKPRAMEQDEAAVEKLRFVPPTWTYECDEDLVHFLYDHIGKEDENLGSVKQYVDSIDVSSYTEDFNVSCLTDSHADTYWESDGSQGQHWVRLNMKKGTIVKKLLLTVDTTDENFMPKRVAVYGGEGDNLKKLNDVGIDESYIGDVCILEDMTTHLPVIEIRIVECRDDGIDVRIRGIKIKSSRQRDLGLSADMFQLPNLVRYPRLEGTDPDLLYRRAVLIQRFIKLLDSVLHHLVPAWDHTVGTFSKLKHIKQFLLLSKKRTALITQCLKDSETSKPNFMPRLYINRRLAMEHRDNPALDPSCKNAVFTQVYEGLKPSDKFEKPLDYRWPLRYDQWWECKFIAEGIIDQGGGFRDSLADMSEELCPSSADTPVPLPFFVRTSNQGNGTGEARDMYVPNPSCKDFPKYEWIGQIMGAALRGKEFLVLALPGFVWKQLTGEEVSWSKDFPAVDSVLVKLLEVMEVMDKDTFEFKFGNELTYTTVLSDQCMVELIPNGSNTAVRYEDRKEFIRLVQKARLEESKEQIMAMQAGLLKVVPQAVLDLLTWQELEKKVCGDPEVTVDALKKLTRFEDFEPQDTRVQYFWEALNNFTNEDRSRFLRFVTGRSRLPARIYIYPDKMGSETTDALPESSTCSSTLFLPNYATAKVCEEKLRYAAYNCVAIDTDMSPSAIRAKFIFLIAEVKAEAGIACFPPLQGKGHGGFRSVEEGACSSELGFECSECFRRARALPAALCYVPREVQYKICKDPAAAAARSLLSVWDSPGPARGGKRAARATIEVEKGGCLRATGEEYCNSAGLWVKLSKEQLEEHTSTRGLAEGWVLAQRFGEGGDKLVPVDSVQRIQCQHQTLGVDYRPSVSWEQVVDLTYSIRLGEMPRLIEQDEAAVQKFRFVPPGWTYEHDMELGRFLYDHSERRLQCVDRTKEHINSIEVSSHMEDCDAAHLTDNLSYTFWESNGPPGQHWVRLNMKKGTIVKKLWLMLDGQSNCQVPRRVAVYGGTPSRLQHLRTVLINENSYRNICILRDMKTHMPVLEIRFLECRDEGDNVRLQGIKILSFCEWDLVLNTGMFQPARLVRYPLLDGVDVDVLYRRAVLIQRFVQLLESVLCYLIPLSEDSIGTFNALRSMKPFLLLTKQSEALIAHCLQSSESSAPHTLPKLYINRLLAREHRANPTLDPSCRNAIFTQLYEGLRSSKNNQPLDYRWPLTYSQWWECDFVTEGIIDNGGGFRDSLSDVSEELCPSSSDVPVPLPFFVRTSNQVNSSSDTRDMYVPNPSCKDFPKYEWIGQLMGAALRSKEFLILSLPALVWKQLAGEEVSWSKDFATVDSDLVKLLEVLEWVDREGFEFMFGRELTYTTVLSDQRMVELIPNGSNTAVRYEDRKEFIRLVQKARLEESKEQIAAIRAGLLRVVPQPVLDLLTWQQIEKRICGDPEITAAELLKFIKFEDFFSADTRIQYFLEALNNFTSEDLSHFLKFVTGRSRLPVQINVYPERSNMDALDLMPQACTCSCSFFLPKYSSAKVCEELLRYAVYNCLSIDTDKNPWDE</sequence>
<dbReference type="SUPFAM" id="SSF56204">
    <property type="entry name" value="Hect, E3 ligase catalytic domain"/>
    <property type="match status" value="2"/>
</dbReference>
<dbReference type="InterPro" id="IPR000569">
    <property type="entry name" value="HECT_dom"/>
</dbReference>
<dbReference type="STRING" id="299123.ENSLSDP00000017546"/>
<evidence type="ECO:0000259" key="5">
    <source>
        <dbReference type="PROSITE" id="PS51284"/>
    </source>
</evidence>
<feature type="domain" description="DOC" evidence="5">
    <location>
        <begin position="1073"/>
        <end position="1253"/>
    </location>
</feature>
<dbReference type="Gene3D" id="3.90.1750.10">
    <property type="entry name" value="Hect, E3 ligase catalytic domains"/>
    <property type="match status" value="2"/>
</dbReference>
<dbReference type="InterPro" id="IPR042469">
    <property type="entry name" value="HECTD3"/>
</dbReference>
<dbReference type="PANTHER" id="PTHR46654">
    <property type="entry name" value="E3 UBIQUITIN-PROTEIN LIGASE HECTD3"/>
    <property type="match status" value="1"/>
</dbReference>
<evidence type="ECO:0000256" key="3">
    <source>
        <dbReference type="PROSITE-ProRule" id="PRU00104"/>
    </source>
</evidence>
<evidence type="ECO:0000259" key="4">
    <source>
        <dbReference type="PROSITE" id="PS50237"/>
    </source>
</evidence>
<reference evidence="6 7" key="1">
    <citation type="submission" date="2017-05" db="EMBL/GenBank/DDBJ databases">
        <title>Genome of assembly of the Bengalese finch, Lonchura striata domestica.</title>
        <authorList>
            <person name="Colquitt B.M."/>
            <person name="Brainard M.S."/>
        </authorList>
    </citation>
    <scope>NUCLEOTIDE SEQUENCE [LARGE SCALE GENOMIC DNA]</scope>
    <source>
        <strain evidence="6">White83orange57</strain>
    </source>
</reference>
<dbReference type="Gene3D" id="3.30.2160.10">
    <property type="entry name" value="Hect, E3 ligase catalytic domain"/>
    <property type="match status" value="2"/>
</dbReference>
<dbReference type="PROSITE" id="PS50237">
    <property type="entry name" value="HECT"/>
    <property type="match status" value="2"/>
</dbReference>
<dbReference type="Gene3D" id="2.60.120.260">
    <property type="entry name" value="Galactose-binding domain-like"/>
    <property type="match status" value="2"/>
</dbReference>
<evidence type="ECO:0000313" key="6">
    <source>
        <dbReference type="EMBL" id="OWK64349.1"/>
    </source>
</evidence>
<comment type="caution">
    <text evidence="6">The sequence shown here is derived from an EMBL/GenBank/DDBJ whole genome shotgun (WGS) entry which is preliminary data.</text>
</comment>
<dbReference type="SMART" id="SM01337">
    <property type="entry name" value="APC10"/>
    <property type="match status" value="2"/>
</dbReference>
<feature type="active site" description="Glycyl thioester intermediate" evidence="3">
    <location>
        <position position="1678"/>
    </location>
</feature>
<dbReference type="SMART" id="SM00119">
    <property type="entry name" value="HECTc"/>
    <property type="match status" value="2"/>
</dbReference>
<keyword evidence="1" id="KW-0808">Transferase</keyword>
<proteinExistence type="predicted"/>
<organism evidence="6 7">
    <name type="scientific">Lonchura striata</name>
    <name type="common">white-rumped munia</name>
    <dbReference type="NCBI Taxonomy" id="40157"/>
    <lineage>
        <taxon>Eukaryota</taxon>
        <taxon>Metazoa</taxon>
        <taxon>Chordata</taxon>
        <taxon>Craniata</taxon>
        <taxon>Vertebrata</taxon>
        <taxon>Euteleostomi</taxon>
        <taxon>Archelosauria</taxon>
        <taxon>Archosauria</taxon>
        <taxon>Dinosauria</taxon>
        <taxon>Saurischia</taxon>
        <taxon>Theropoda</taxon>
        <taxon>Coelurosauria</taxon>
        <taxon>Aves</taxon>
        <taxon>Neognathae</taxon>
        <taxon>Neoaves</taxon>
        <taxon>Telluraves</taxon>
        <taxon>Australaves</taxon>
        <taxon>Passeriformes</taxon>
        <taxon>Passeroidea</taxon>
        <taxon>Estrildidae</taxon>
        <taxon>Estrildinae</taxon>
        <taxon>Lonchura</taxon>
    </lineage>
</organism>
<name>A0A218VEK7_9PASE</name>
<gene>
    <name evidence="6" type="primary">HECTD3</name>
    <name evidence="6" type="ORF">RLOC_00002289</name>
</gene>
<accession>A0A218VEK7</accession>
<dbReference type="InterPro" id="IPR008979">
    <property type="entry name" value="Galactose-bd-like_sf"/>
</dbReference>
<dbReference type="Gene3D" id="3.30.2410.10">
    <property type="entry name" value="Hect, E3 ligase catalytic domain"/>
    <property type="match status" value="2"/>
</dbReference>
<dbReference type="GO" id="GO:0043161">
    <property type="term" value="P:proteasome-mediated ubiquitin-dependent protein catabolic process"/>
    <property type="evidence" value="ECO:0007669"/>
    <property type="project" value="TreeGrafter"/>
</dbReference>
<dbReference type="FunFam" id="3.90.1750.10:FF:000025">
    <property type="entry name" value="Putative E3 ubiquitin-protein ligase HECTD3"/>
    <property type="match status" value="1"/>
</dbReference>
<dbReference type="InterPro" id="IPR004939">
    <property type="entry name" value="APC_su10/DOC_dom"/>
</dbReference>
<keyword evidence="2 3" id="KW-0833">Ubl conjugation pathway</keyword>
<dbReference type="InterPro" id="IPR035983">
    <property type="entry name" value="Hect_E3_ubiquitin_ligase"/>
</dbReference>
<dbReference type="Pfam" id="PF00632">
    <property type="entry name" value="HECT"/>
    <property type="match status" value="2"/>
</dbReference>
<dbReference type="Pfam" id="PF03256">
    <property type="entry name" value="ANAPC10"/>
    <property type="match status" value="1"/>
</dbReference>
<feature type="domain" description="HECT" evidence="4">
    <location>
        <begin position="1387"/>
        <end position="1701"/>
    </location>
</feature>
<evidence type="ECO:0000256" key="1">
    <source>
        <dbReference type="ARBA" id="ARBA00022679"/>
    </source>
</evidence>
<dbReference type="Proteomes" id="UP000197619">
    <property type="component" value="Unassembled WGS sequence"/>
</dbReference>
<evidence type="ECO:0000256" key="2">
    <source>
        <dbReference type="ARBA" id="ARBA00022786"/>
    </source>
</evidence>
<evidence type="ECO:0000313" key="7">
    <source>
        <dbReference type="Proteomes" id="UP000197619"/>
    </source>
</evidence>
<dbReference type="GO" id="GO:0004842">
    <property type="term" value="F:ubiquitin-protein transferase activity"/>
    <property type="evidence" value="ECO:0007669"/>
    <property type="project" value="InterPro"/>
</dbReference>
<keyword evidence="7" id="KW-1185">Reference proteome</keyword>
<dbReference type="PROSITE" id="PS51284">
    <property type="entry name" value="DOC"/>
    <property type="match status" value="2"/>
</dbReference>
<feature type="active site" description="Glycyl thioester intermediate" evidence="3">
    <location>
        <position position="809"/>
    </location>
</feature>
<dbReference type="FunFam" id="3.30.2410.10:FF:000018">
    <property type="entry name" value="Putative E3 ubiquitin-protein ligase HECTD3"/>
    <property type="match status" value="1"/>
</dbReference>
<dbReference type="PANTHER" id="PTHR46654:SF1">
    <property type="entry name" value="E3 UBIQUITIN-PROTEIN LIGASE HECTD3"/>
    <property type="match status" value="1"/>
</dbReference>
<dbReference type="EMBL" id="MUZQ01000002">
    <property type="protein sequence ID" value="OWK64349.1"/>
    <property type="molecule type" value="Genomic_DNA"/>
</dbReference>